<feature type="domain" description="Acyltransferase 3" evidence="4">
    <location>
        <begin position="12"/>
        <end position="320"/>
    </location>
</feature>
<comment type="subcellular location">
    <subcellularLocation>
        <location evidence="1">Membrane</location>
    </subcellularLocation>
</comment>
<comment type="similarity">
    <text evidence="2">Belongs to the acyltransferase 3 family.</text>
</comment>
<keyword evidence="5" id="KW-0012">Acyltransferase</keyword>
<dbReference type="RefSeq" id="WP_181473374.1">
    <property type="nucleotide sequence ID" value="NZ_JACEFG010000003.1"/>
</dbReference>
<evidence type="ECO:0000259" key="4">
    <source>
        <dbReference type="Pfam" id="PF01757"/>
    </source>
</evidence>
<gene>
    <name evidence="5" type="ORF">H0266_15740</name>
</gene>
<dbReference type="AlphaFoldDB" id="A0A838CWY4"/>
<feature type="transmembrane region" description="Helical" evidence="3">
    <location>
        <begin position="160"/>
        <end position="177"/>
    </location>
</feature>
<dbReference type="GO" id="GO:0016020">
    <property type="term" value="C:membrane"/>
    <property type="evidence" value="ECO:0007669"/>
    <property type="project" value="TreeGrafter"/>
</dbReference>
<dbReference type="Proteomes" id="UP000571017">
    <property type="component" value="Unassembled WGS sequence"/>
</dbReference>
<dbReference type="GO" id="GO:0000271">
    <property type="term" value="P:polysaccharide biosynthetic process"/>
    <property type="evidence" value="ECO:0007669"/>
    <property type="project" value="TreeGrafter"/>
</dbReference>
<feature type="transmembrane region" description="Helical" evidence="3">
    <location>
        <begin position="50"/>
        <end position="67"/>
    </location>
</feature>
<feature type="transmembrane region" description="Helical" evidence="3">
    <location>
        <begin position="183"/>
        <end position="202"/>
    </location>
</feature>
<evidence type="ECO:0000256" key="1">
    <source>
        <dbReference type="ARBA" id="ARBA00004370"/>
    </source>
</evidence>
<organism evidence="5 6">
    <name type="scientific">Halobacillus locisalis</name>
    <dbReference type="NCBI Taxonomy" id="220753"/>
    <lineage>
        <taxon>Bacteria</taxon>
        <taxon>Bacillati</taxon>
        <taxon>Bacillota</taxon>
        <taxon>Bacilli</taxon>
        <taxon>Bacillales</taxon>
        <taxon>Bacillaceae</taxon>
        <taxon>Halobacillus</taxon>
    </lineage>
</organism>
<accession>A0A838CWY4</accession>
<keyword evidence="3" id="KW-1133">Transmembrane helix</keyword>
<feature type="transmembrane region" description="Helical" evidence="3">
    <location>
        <begin position="12"/>
        <end position="30"/>
    </location>
</feature>
<feature type="transmembrane region" description="Helical" evidence="3">
    <location>
        <begin position="231"/>
        <end position="252"/>
    </location>
</feature>
<evidence type="ECO:0000256" key="2">
    <source>
        <dbReference type="ARBA" id="ARBA00007400"/>
    </source>
</evidence>
<evidence type="ECO:0000313" key="5">
    <source>
        <dbReference type="EMBL" id="MBA2176349.1"/>
    </source>
</evidence>
<feature type="transmembrane region" description="Helical" evidence="3">
    <location>
        <begin position="130"/>
        <end position="153"/>
    </location>
</feature>
<keyword evidence="3" id="KW-0812">Transmembrane</keyword>
<dbReference type="EMBL" id="JACEFG010000003">
    <property type="protein sequence ID" value="MBA2176349.1"/>
    <property type="molecule type" value="Genomic_DNA"/>
</dbReference>
<proteinExistence type="inferred from homology"/>
<comment type="caution">
    <text evidence="5">The sequence shown here is derived from an EMBL/GenBank/DDBJ whole genome shotgun (WGS) entry which is preliminary data.</text>
</comment>
<feature type="transmembrane region" description="Helical" evidence="3">
    <location>
        <begin position="88"/>
        <end position="110"/>
    </location>
</feature>
<reference evidence="5 6" key="1">
    <citation type="journal article" date="2004" name="Extremophiles">
        <title>Halobacillus locisalis sp. nov., a halophilic bacterium isolated from a marine solar saltern of the Yellow Sea in Korea.</title>
        <authorList>
            <person name="Yoon J.H."/>
            <person name="Kang K.H."/>
            <person name="Oh T.K."/>
            <person name="Park Y.H."/>
        </authorList>
    </citation>
    <scope>NUCLEOTIDE SEQUENCE [LARGE SCALE GENOMIC DNA]</scope>
    <source>
        <strain evidence="5 6">KCTC 3788</strain>
    </source>
</reference>
<dbReference type="Pfam" id="PF01757">
    <property type="entry name" value="Acyl_transf_3"/>
    <property type="match status" value="1"/>
</dbReference>
<feature type="transmembrane region" description="Helical" evidence="3">
    <location>
        <begin position="273"/>
        <end position="291"/>
    </location>
</feature>
<dbReference type="PANTHER" id="PTHR23028:SF131">
    <property type="entry name" value="BLR2367 PROTEIN"/>
    <property type="match status" value="1"/>
</dbReference>
<evidence type="ECO:0000313" key="6">
    <source>
        <dbReference type="Proteomes" id="UP000571017"/>
    </source>
</evidence>
<protein>
    <submittedName>
        <fullName evidence="5">Acyltransferase</fullName>
    </submittedName>
</protein>
<evidence type="ECO:0000256" key="3">
    <source>
        <dbReference type="SAM" id="Phobius"/>
    </source>
</evidence>
<dbReference type="InterPro" id="IPR002656">
    <property type="entry name" value="Acyl_transf_3_dom"/>
</dbReference>
<keyword evidence="3" id="KW-0472">Membrane</keyword>
<feature type="transmembrane region" description="Helical" evidence="3">
    <location>
        <begin position="297"/>
        <end position="323"/>
    </location>
</feature>
<dbReference type="InterPro" id="IPR050879">
    <property type="entry name" value="Acyltransferase_3"/>
</dbReference>
<name>A0A838CWY4_9BACI</name>
<sequence>MKQTRRRRLNLIQIARAIAIIFVLIGHANVVFLDEWGYDWLQMGSWERTGGVDFFFIITGFMIYYMYHGQAGEKGKVSKFLMKRTIRIFPLYWLFTTVALLAALFLPFAAQEMTDGQIWRSFFLLPGEPILASAWSLTYIFAFYLLFSAYLYLPKVFLPLIFIWSILTLLAAIPGVVFLQPFWFSISIVEILSGSVVAYVTLRFTIPKPDWLLVIGLAGFIGVWVNNNYGFIDLSPVLFYWIFAILVVTAIAEKDKKDRKVPAPLSFLGDASYSIYIAHGPFLQLYIYIWSRLGMEALFGSFLSLLFLIVLSVLSSCLVYIVIEKPMNTYLRGKFLHRKQRKTQSPLPVPMTESQSPL</sequence>
<dbReference type="GO" id="GO:0016747">
    <property type="term" value="F:acyltransferase activity, transferring groups other than amino-acyl groups"/>
    <property type="evidence" value="ECO:0007669"/>
    <property type="project" value="InterPro"/>
</dbReference>
<keyword evidence="5" id="KW-0808">Transferase</keyword>
<dbReference type="PANTHER" id="PTHR23028">
    <property type="entry name" value="ACETYLTRANSFERASE"/>
    <property type="match status" value="1"/>
</dbReference>
<feature type="transmembrane region" description="Helical" evidence="3">
    <location>
        <begin position="209"/>
        <end position="225"/>
    </location>
</feature>
<keyword evidence="6" id="KW-1185">Reference proteome</keyword>